<evidence type="ECO:0000256" key="3">
    <source>
        <dbReference type="SAM" id="SignalP"/>
    </source>
</evidence>
<evidence type="ECO:0000256" key="1">
    <source>
        <dbReference type="ARBA" id="ARBA00022801"/>
    </source>
</evidence>
<reference evidence="4 5" key="1">
    <citation type="submission" date="2016-12" db="EMBL/GenBank/DDBJ databases">
        <title>Trade-off between light-utilization and light-protection in marine flavobacteria.</title>
        <authorList>
            <person name="Kumagai Y."/>
            <person name="Yoshizawa S."/>
            <person name="Kogure K."/>
            <person name="Iwasaki W."/>
        </authorList>
    </citation>
    <scope>NUCLEOTIDE SEQUENCE [LARGE SCALE GENOMIC DNA]</scope>
    <source>
        <strain evidence="4 5">NBRC 108759</strain>
    </source>
</reference>
<dbReference type="PIRSF" id="PIRSF005962">
    <property type="entry name" value="Pept_M20D_amidohydro"/>
    <property type="match status" value="1"/>
</dbReference>
<feature type="binding site" evidence="2">
    <location>
        <position position="404"/>
    </location>
    <ligand>
        <name>Mn(2+)</name>
        <dbReference type="ChEBI" id="CHEBI:29035"/>
        <label>2</label>
    </ligand>
</feature>
<keyword evidence="3" id="KW-0732">Signal</keyword>
<feature type="chain" id="PRO_5015751965" description="Amidohydrolase" evidence="3">
    <location>
        <begin position="25"/>
        <end position="433"/>
    </location>
</feature>
<feature type="binding site" evidence="2">
    <location>
        <position position="135"/>
    </location>
    <ligand>
        <name>Mn(2+)</name>
        <dbReference type="ChEBI" id="CHEBI:29035"/>
        <label>2</label>
    </ligand>
</feature>
<organism evidence="4 5">
    <name type="scientific">Polaribacter porphyrae</name>
    <dbReference type="NCBI Taxonomy" id="1137780"/>
    <lineage>
        <taxon>Bacteria</taxon>
        <taxon>Pseudomonadati</taxon>
        <taxon>Bacteroidota</taxon>
        <taxon>Flavobacteriia</taxon>
        <taxon>Flavobacteriales</taxon>
        <taxon>Flavobacteriaceae</taxon>
    </lineage>
</organism>
<feature type="binding site" evidence="2">
    <location>
        <position position="137"/>
    </location>
    <ligand>
        <name>Mn(2+)</name>
        <dbReference type="ChEBI" id="CHEBI:29035"/>
        <label>2</label>
    </ligand>
</feature>
<dbReference type="PANTHER" id="PTHR11014">
    <property type="entry name" value="PEPTIDASE M20 FAMILY MEMBER"/>
    <property type="match status" value="1"/>
</dbReference>
<dbReference type="GO" id="GO:0046872">
    <property type="term" value="F:metal ion binding"/>
    <property type="evidence" value="ECO:0007669"/>
    <property type="project" value="UniProtKB-KW"/>
</dbReference>
<dbReference type="Proteomes" id="UP000238882">
    <property type="component" value="Unassembled WGS sequence"/>
</dbReference>
<feature type="signal peptide" evidence="3">
    <location>
        <begin position="1"/>
        <end position="24"/>
    </location>
</feature>
<dbReference type="RefSeq" id="WP_105016416.1">
    <property type="nucleotide sequence ID" value="NZ_MSCN01000001.1"/>
</dbReference>
<evidence type="ECO:0008006" key="6">
    <source>
        <dbReference type="Google" id="ProtNLM"/>
    </source>
</evidence>
<keyword evidence="2" id="KW-0464">Manganese</keyword>
<feature type="binding site" evidence="2">
    <location>
        <position position="197"/>
    </location>
    <ligand>
        <name>Mn(2+)</name>
        <dbReference type="ChEBI" id="CHEBI:29035"/>
        <label>2</label>
    </ligand>
</feature>
<comment type="caution">
    <text evidence="4">The sequence shown here is derived from an EMBL/GenBank/DDBJ whole genome shotgun (WGS) entry which is preliminary data.</text>
</comment>
<dbReference type="InterPro" id="IPR002933">
    <property type="entry name" value="Peptidase_M20"/>
</dbReference>
<keyword evidence="2" id="KW-0479">Metal-binding</keyword>
<dbReference type="Gene3D" id="3.40.630.10">
    <property type="entry name" value="Zn peptidases"/>
    <property type="match status" value="1"/>
</dbReference>
<protein>
    <recommendedName>
        <fullName evidence="6">Amidohydrolase</fullName>
    </recommendedName>
</protein>
<dbReference type="InterPro" id="IPR017439">
    <property type="entry name" value="Amidohydrolase"/>
</dbReference>
<evidence type="ECO:0000313" key="4">
    <source>
        <dbReference type="EMBL" id="PQJ79821.1"/>
    </source>
</evidence>
<gene>
    <name evidence="4" type="ORF">BTO18_11825</name>
</gene>
<dbReference type="EMBL" id="MSCN01000001">
    <property type="protein sequence ID" value="PQJ79821.1"/>
    <property type="molecule type" value="Genomic_DNA"/>
</dbReference>
<dbReference type="SUPFAM" id="SSF53187">
    <property type="entry name" value="Zn-dependent exopeptidases"/>
    <property type="match status" value="1"/>
</dbReference>
<proteinExistence type="predicted"/>
<name>A0A2S7WRA6_9FLAO</name>
<dbReference type="OrthoDB" id="9776731at2"/>
<evidence type="ECO:0000313" key="5">
    <source>
        <dbReference type="Proteomes" id="UP000238882"/>
    </source>
</evidence>
<comment type="cofactor">
    <cofactor evidence="2">
        <name>Mn(2+)</name>
        <dbReference type="ChEBI" id="CHEBI:29035"/>
    </cofactor>
    <text evidence="2">The Mn(2+) ion enhances activity.</text>
</comment>
<feature type="binding site" evidence="2">
    <location>
        <position position="171"/>
    </location>
    <ligand>
        <name>Mn(2+)</name>
        <dbReference type="ChEBI" id="CHEBI:29035"/>
        <label>2</label>
    </ligand>
</feature>
<dbReference type="AlphaFoldDB" id="A0A2S7WRA6"/>
<dbReference type="Gene3D" id="3.30.70.360">
    <property type="match status" value="1"/>
</dbReference>
<sequence length="433" mass="49355">MRNLKFKNFLLIISLLFISCSFYGQNLTNKNSIHQNVENETKKIYKNLIEIRRDLHKHPELSEKEKRTSKIVEEYLVNLGLEVHTNIGGYGVVGILRGSKEGKKIAWRADIDAMSSDIEDIVDFKSLNKGVRHICGHDIHTAIGLGIAHVLGSVKENLKGTVYFIFQPSEENYKGALAMIDDKLFEIIKPDEIYGTHVAPFPSGVISTKKNNIYAHRTIIELVYENSINEEQIIKYTKELLNDIQTIEPNSPFWNQRYLLDPNIGMTNPNTIFKDYTVVSSDFNIQDINNTLKISTILDFSDQQLKERTIDYINKQIKQSEFKNSFVSAKYQFEKETPMNDSILTMKVVNSISKLYGKEKVITMHGVGPAEFGDDFAYFQNYAPGVYFFLGASNFEKGLVAMPHSPSFAIDESCIKVGVNFFSSLIIERINKL</sequence>
<accession>A0A2S7WRA6</accession>
<dbReference type="GO" id="GO:0016787">
    <property type="term" value="F:hydrolase activity"/>
    <property type="evidence" value="ECO:0007669"/>
    <property type="project" value="InterPro"/>
</dbReference>
<dbReference type="NCBIfam" id="TIGR01891">
    <property type="entry name" value="amidohydrolases"/>
    <property type="match status" value="1"/>
</dbReference>
<keyword evidence="5" id="KW-1185">Reference proteome</keyword>
<dbReference type="Pfam" id="PF01546">
    <property type="entry name" value="Peptidase_M20"/>
    <property type="match status" value="1"/>
</dbReference>
<evidence type="ECO:0000256" key="2">
    <source>
        <dbReference type="PIRSR" id="PIRSR005962-1"/>
    </source>
</evidence>
<keyword evidence="1" id="KW-0378">Hydrolase</keyword>
<dbReference type="PROSITE" id="PS51257">
    <property type="entry name" value="PROKAR_LIPOPROTEIN"/>
    <property type="match status" value="1"/>
</dbReference>
<dbReference type="PANTHER" id="PTHR11014:SF63">
    <property type="entry name" value="METALLOPEPTIDASE, PUTATIVE (AFU_ORTHOLOGUE AFUA_6G09600)-RELATED"/>
    <property type="match status" value="1"/>
</dbReference>